<evidence type="ECO:0000313" key="2">
    <source>
        <dbReference type="EMBL" id="XCD07002.1"/>
    </source>
</evidence>
<dbReference type="EMBL" id="PP511738">
    <property type="protein sequence ID" value="XCD07002.1"/>
    <property type="molecule type" value="Genomic_DNA"/>
</dbReference>
<sequence>MTNNYDNFEAALISAAKQSYDSAQNSARSDNNSFGQSDVAGAYSLEGASTPSGQSSQGNAWSSLLGGASAVASFF</sequence>
<protein>
    <submittedName>
        <fullName evidence="2">Uncharacterized protein</fullName>
    </submittedName>
</protein>
<organism evidence="2">
    <name type="scientific">Dulem virus 159</name>
    <dbReference type="NCBI Taxonomy" id="3145636"/>
    <lineage>
        <taxon>Viruses</taxon>
        <taxon>Monodnaviria</taxon>
        <taxon>Sangervirae</taxon>
        <taxon>Phixviricota</taxon>
        <taxon>Malgrandaviricetes</taxon>
        <taxon>Petitvirales</taxon>
        <taxon>Microviridae</taxon>
        <taxon>Microvirus</taxon>
    </lineage>
</organism>
<accession>A0AAU8B539</accession>
<name>A0AAU8B539_9VIRU</name>
<evidence type="ECO:0000313" key="1">
    <source>
        <dbReference type="EMBL" id="XCD05425.1"/>
    </source>
</evidence>
<dbReference type="EMBL" id="PP511558">
    <property type="protein sequence ID" value="XCD05425.1"/>
    <property type="molecule type" value="Genomic_DNA"/>
</dbReference>
<reference evidence="2" key="1">
    <citation type="submission" date="2024-03" db="EMBL/GenBank/DDBJ databases">
        <title>Diverse circular DNA viruses in blood, oral, and fecal samples of captive lemurs.</title>
        <authorList>
            <person name="Paietta E.N."/>
            <person name="Kraberger S."/>
            <person name="Lund M.C."/>
            <person name="Custer J.M."/>
            <person name="Vargas K.M."/>
            <person name="Ehmke E.E."/>
            <person name="Yoder A.D."/>
            <person name="Varsani A."/>
        </authorList>
    </citation>
    <scope>NUCLEOTIDE SEQUENCE</scope>
    <source>
        <strain evidence="1">Duke_24FS_85</strain>
        <strain evidence="2">Duke_26_67</strain>
    </source>
</reference>
<proteinExistence type="predicted"/>